<dbReference type="Gene3D" id="3.30.450.60">
    <property type="match status" value="1"/>
</dbReference>
<dbReference type="OrthoDB" id="10249988at2759"/>
<evidence type="ECO:0000313" key="1">
    <source>
        <dbReference type="EMBL" id="OQS55879.1"/>
    </source>
</evidence>
<comment type="caution">
    <text evidence="1">The sequence shown here is derived from an EMBL/GenBank/DDBJ whole genome shotgun (WGS) entry which is preliminary data.</text>
</comment>
<dbReference type="VEuPathDB" id="MicrosporidiaDB:EHP00_418"/>
<evidence type="ECO:0000313" key="2">
    <source>
        <dbReference type="Proteomes" id="UP000192758"/>
    </source>
</evidence>
<accession>A0A1W0E9L6</accession>
<reference evidence="1 2" key="1">
    <citation type="journal article" date="2017" name="Environ. Microbiol.">
        <title>Decay of the glycolytic pathway and adaptation to intranuclear parasitism within Enterocytozoonidae microsporidia.</title>
        <authorList>
            <person name="Wiredu Boakye D."/>
            <person name="Jaroenlak P."/>
            <person name="Prachumwat A."/>
            <person name="Williams T.A."/>
            <person name="Bateman K.S."/>
            <person name="Itsathitphaisarn O."/>
            <person name="Sritunyalucksana K."/>
            <person name="Paszkiewicz K.H."/>
            <person name="Moore K.A."/>
            <person name="Stentiford G.D."/>
            <person name="Williams B.A."/>
        </authorList>
    </citation>
    <scope>NUCLEOTIDE SEQUENCE [LARGE SCALE GENOMIC DNA]</scope>
    <source>
        <strain evidence="1 2">TH1</strain>
    </source>
</reference>
<dbReference type="EMBL" id="MNPJ01000001">
    <property type="protein sequence ID" value="OQS55879.1"/>
    <property type="molecule type" value="Genomic_DNA"/>
</dbReference>
<dbReference type="STRING" id="646526.A0A1W0E9L6"/>
<sequence length="168" mass="19828">MNLRDVLYFSIMDSYNRVLYELNYGNMDLSDLEEYLEYNITLYKEHPLLVEKRETKDSQTIFFVIIANKNSNEIFVHNALCSFLENCDKIMKNGWSMERFETKFDLFIQLTNQFLFKGIILEDNKEKLEERQLKRSFESIGGIKVNKGLASMLNKAAKSMKNSFSLNK</sequence>
<protein>
    <submittedName>
        <fullName evidence="1">Coatomer</fullName>
    </submittedName>
</protein>
<gene>
    <name evidence="1" type="primary">Coatomer</name>
    <name evidence="1" type="ORF">EHP00_418</name>
</gene>
<organism evidence="1 2">
    <name type="scientific">Ecytonucleospora hepatopenaei</name>
    <dbReference type="NCBI Taxonomy" id="646526"/>
    <lineage>
        <taxon>Eukaryota</taxon>
        <taxon>Fungi</taxon>
        <taxon>Fungi incertae sedis</taxon>
        <taxon>Microsporidia</taxon>
        <taxon>Enterocytozoonidae</taxon>
        <taxon>Ecytonucleospora</taxon>
    </lineage>
</organism>
<keyword evidence="2" id="KW-1185">Reference proteome</keyword>
<dbReference type="InterPro" id="IPR011012">
    <property type="entry name" value="Longin-like_dom_sf"/>
</dbReference>
<name>A0A1W0E9L6_9MICR</name>
<proteinExistence type="predicted"/>
<dbReference type="Proteomes" id="UP000192758">
    <property type="component" value="Unassembled WGS sequence"/>
</dbReference>
<dbReference type="SUPFAM" id="SSF64356">
    <property type="entry name" value="SNARE-like"/>
    <property type="match status" value="1"/>
</dbReference>
<dbReference type="AlphaFoldDB" id="A0A1W0E9L6"/>